<reference evidence="1 2" key="1">
    <citation type="submission" date="2024-03" db="EMBL/GenBank/DDBJ databases">
        <title>Flavobacterium soyae.</title>
        <authorList>
            <person name="Zheng W."/>
        </authorList>
    </citation>
    <scope>NUCLEOTIDE SEQUENCE [LARGE SCALE GENOMIC DNA]</scope>
    <source>
        <strain evidence="1 2">55</strain>
    </source>
</reference>
<sequence>MKNSKNKPQKLVLKEGKFSGGFASLDTNQLNKIKGGTAPDSGNNCNCTNSVAHCNN</sequence>
<evidence type="ECO:0000313" key="1">
    <source>
        <dbReference type="EMBL" id="WYZ19620.1"/>
    </source>
</evidence>
<proteinExistence type="predicted"/>
<evidence type="ECO:0008006" key="3">
    <source>
        <dbReference type="Google" id="ProtNLM"/>
    </source>
</evidence>
<name>A0ABZ2UE96_9FLAO</name>
<dbReference type="EMBL" id="CP150845">
    <property type="protein sequence ID" value="WYZ19620.1"/>
    <property type="molecule type" value="Genomic_DNA"/>
</dbReference>
<organism evidence="1 2">
    <name type="scientific">Flavobacterium soyae</name>
    <dbReference type="NCBI Taxonomy" id="2903098"/>
    <lineage>
        <taxon>Bacteria</taxon>
        <taxon>Pseudomonadati</taxon>
        <taxon>Bacteroidota</taxon>
        <taxon>Flavobacteriia</taxon>
        <taxon>Flavobacteriales</taxon>
        <taxon>Flavobacteriaceae</taxon>
        <taxon>Flavobacterium</taxon>
    </lineage>
</organism>
<dbReference type="RefSeq" id="WP_232679258.1">
    <property type="nucleotide sequence ID" value="NZ_CP150845.1"/>
</dbReference>
<keyword evidence="2" id="KW-1185">Reference proteome</keyword>
<gene>
    <name evidence="1" type="ORF">AABD74_20950</name>
</gene>
<protein>
    <recommendedName>
        <fullName evidence="3">Bacteriocin-type signal sequence-containing protein</fullName>
    </recommendedName>
</protein>
<dbReference type="Proteomes" id="UP001623852">
    <property type="component" value="Chromosome"/>
</dbReference>
<evidence type="ECO:0000313" key="2">
    <source>
        <dbReference type="Proteomes" id="UP001623852"/>
    </source>
</evidence>
<accession>A0ABZ2UE96</accession>